<dbReference type="EMBL" id="OB662501">
    <property type="protein sequence ID" value="CAD7230150.1"/>
    <property type="molecule type" value="Genomic_DNA"/>
</dbReference>
<dbReference type="AlphaFoldDB" id="A0A7R8WFT1"/>
<dbReference type="Gene3D" id="2.60.120.260">
    <property type="entry name" value="Galactose-binding domain-like"/>
    <property type="match status" value="1"/>
</dbReference>
<sequence length="424" mass="45878">MTCKCMEGFVQDDWASCVPVPTIGSLCKTQEDCDTLRNAYCNQETGTCECKDGNYQKSKTTCEVVQLGMSCPMSPPMLCESHIPNSICNGSTLTCTCQAGYRPCSPNDCCPVQNSAKRGYNDVGISCPLEGCASVIPNSACDANTGKCRCNQGYREEGKQCVGVLGSTCDTLLKPCCALVQNSICDQGTCECIQGYTQHDGQCFLPVNLLGTECRLDSECAGVQNATCFNEICECEIETVQVGHECFLVPQPVTDARLTGIPIIMDDCETGSFYSMLSTTYEQGDCTIKSIRVNATITGFHHSDLGLYLVRGNNIVTLLHLVGGTCPVVRGEYSFSDLAAASPTTAAICEGSPFEFRPQRGSLSDFAGLPVSGNWAVFLQDTSACDPVGLHDLKIIVNEEHVVRLDPQEFRPVKPKKTWRRPGH</sequence>
<organism evidence="1">
    <name type="scientific">Cyprideis torosa</name>
    <dbReference type="NCBI Taxonomy" id="163714"/>
    <lineage>
        <taxon>Eukaryota</taxon>
        <taxon>Metazoa</taxon>
        <taxon>Ecdysozoa</taxon>
        <taxon>Arthropoda</taxon>
        <taxon>Crustacea</taxon>
        <taxon>Oligostraca</taxon>
        <taxon>Ostracoda</taxon>
        <taxon>Podocopa</taxon>
        <taxon>Podocopida</taxon>
        <taxon>Cytherocopina</taxon>
        <taxon>Cytheroidea</taxon>
        <taxon>Cytherideidae</taxon>
        <taxon>Cyprideis</taxon>
    </lineage>
</organism>
<gene>
    <name evidence="1" type="ORF">CTOB1V02_LOCUS8013</name>
</gene>
<dbReference type="PANTHER" id="PTHR39069">
    <property type="entry name" value="ECDYSONE-INDUCIBLE GENE E1, ISOFORM A"/>
    <property type="match status" value="1"/>
</dbReference>
<evidence type="ECO:0000313" key="1">
    <source>
        <dbReference type="EMBL" id="CAD7230150.1"/>
    </source>
</evidence>
<proteinExistence type="predicted"/>
<name>A0A7R8WFT1_9CRUS</name>
<protein>
    <submittedName>
        <fullName evidence="1">Uncharacterized protein</fullName>
    </submittedName>
</protein>
<dbReference type="PANTHER" id="PTHR39069:SF8">
    <property type="entry name" value="FI17111P1"/>
    <property type="match status" value="1"/>
</dbReference>
<dbReference type="OrthoDB" id="5912242at2759"/>
<accession>A0A7R8WFT1</accession>
<reference evidence="1" key="1">
    <citation type="submission" date="2020-11" db="EMBL/GenBank/DDBJ databases">
        <authorList>
            <person name="Tran Van P."/>
        </authorList>
    </citation>
    <scope>NUCLEOTIDE SEQUENCE</scope>
</reference>